<dbReference type="InterPro" id="IPR027417">
    <property type="entry name" value="P-loop_NTPase"/>
</dbReference>
<dbReference type="Proteomes" id="UP001629113">
    <property type="component" value="Unassembled WGS sequence"/>
</dbReference>
<dbReference type="InterPro" id="IPR011025">
    <property type="entry name" value="GproteinA_insert"/>
</dbReference>
<dbReference type="Gene3D" id="3.40.50.300">
    <property type="entry name" value="P-loop containing nucleotide triphosphate hydrolases"/>
    <property type="match status" value="1"/>
</dbReference>
<dbReference type="PROSITE" id="PS51882">
    <property type="entry name" value="G_ALPHA"/>
    <property type="match status" value="1"/>
</dbReference>
<keyword evidence="5" id="KW-0807">Transducer</keyword>
<accession>A0ABR4PF25</accession>
<evidence type="ECO:0000256" key="1">
    <source>
        <dbReference type="ARBA" id="ARBA00022723"/>
    </source>
</evidence>
<name>A0ABR4PF25_9HELO</name>
<dbReference type="SUPFAM" id="SSF52540">
    <property type="entry name" value="P-loop containing nucleoside triphosphate hydrolases"/>
    <property type="match status" value="1"/>
</dbReference>
<dbReference type="Gene3D" id="1.10.400.10">
    <property type="entry name" value="GI Alpha 1, domain 2-like"/>
    <property type="match status" value="1"/>
</dbReference>
<dbReference type="SUPFAM" id="SSF47895">
    <property type="entry name" value="Transducin (alpha subunit), insertion domain"/>
    <property type="match status" value="1"/>
</dbReference>
<organism evidence="6 7">
    <name type="scientific">Phlyctema vagabunda</name>
    <dbReference type="NCBI Taxonomy" id="108571"/>
    <lineage>
        <taxon>Eukaryota</taxon>
        <taxon>Fungi</taxon>
        <taxon>Dikarya</taxon>
        <taxon>Ascomycota</taxon>
        <taxon>Pezizomycotina</taxon>
        <taxon>Leotiomycetes</taxon>
        <taxon>Helotiales</taxon>
        <taxon>Dermateaceae</taxon>
        <taxon>Phlyctema</taxon>
    </lineage>
</organism>
<evidence type="ECO:0000256" key="5">
    <source>
        <dbReference type="ARBA" id="ARBA00023224"/>
    </source>
</evidence>
<proteinExistence type="predicted"/>
<evidence type="ECO:0000313" key="7">
    <source>
        <dbReference type="Proteomes" id="UP001629113"/>
    </source>
</evidence>
<keyword evidence="7" id="KW-1185">Reference proteome</keyword>
<protein>
    <submittedName>
        <fullName evidence="6">Guanine nucleotide-binding protein alpha-3 subunit</fullName>
    </submittedName>
</protein>
<dbReference type="InterPro" id="IPR001019">
    <property type="entry name" value="Gprotein_alpha_su"/>
</dbReference>
<dbReference type="EMBL" id="JBFCZG010000005">
    <property type="protein sequence ID" value="KAL3421933.1"/>
    <property type="molecule type" value="Genomic_DNA"/>
</dbReference>
<sequence length="593" mass="67608">MLVWLCLPRHHRSAAISQQKELLEKPQSRRVFREMEDDTSSLFVHRNVESILTSSSSSTRSSTSTFGGASRLLLKFDFDKQLFMSKIYERWIRGPSGKAHFEQRPELNQSSMETPYVETRGGLRPELVETQEKFITDDNVLDRVETREKFSLLPPVVTGDKFTADNNVLNSVETRDKFSILPPVITGDKFTTDGIIDTPVEMREKFVTDEMAESPYSSITDDSTLVSSFGSMLSPTWTNNSTIKDKWKPLKLISPTREKSESQKRSLAIDSALKEEHRRKQRHAYRALLLGSESRLHILTAAKMRDKKMAYTRQELENYRAAILKHVVDLVHVLMKEIRRVQVNPQARYLWAYVELIEGYYYDYAENPRALIEPDEKFFSALESVLQDPHVTDLVRWSSSPGQDGIWPRSAQHFFCSVSRISSSDYVPIELDILYLTNFSSVARGADKAEVHEGDLTLDFLDIGSLTGKRGKWIHHFEGAQFVIFVVDLDQCYDAQKMAETMRLLDTVVCSRWFAGASIILLLNVNITDNGGGHRKARKAAQYVLGKFEDLHIDRLFISPCNMTNGEPAIKLIFSAVKEAILTEALSEGKMLL</sequence>
<reference evidence="6 7" key="1">
    <citation type="submission" date="2024-06" db="EMBL/GenBank/DDBJ databases">
        <title>Complete genome of Phlyctema vagabunda strain 19-DSS-EL-015.</title>
        <authorList>
            <person name="Fiorenzani C."/>
        </authorList>
    </citation>
    <scope>NUCLEOTIDE SEQUENCE [LARGE SCALE GENOMIC DNA]</scope>
    <source>
        <strain evidence="6 7">19-DSS-EL-015</strain>
    </source>
</reference>
<evidence type="ECO:0000313" key="6">
    <source>
        <dbReference type="EMBL" id="KAL3421933.1"/>
    </source>
</evidence>
<dbReference type="Pfam" id="PF00503">
    <property type="entry name" value="G-alpha"/>
    <property type="match status" value="1"/>
</dbReference>
<dbReference type="PANTHER" id="PTHR10218:SF369">
    <property type="entry name" value="GUANINE NUCLEOTIDE-BINDING PROTEIN ALPHA-2 SUBUNIT"/>
    <property type="match status" value="1"/>
</dbReference>
<evidence type="ECO:0000256" key="3">
    <source>
        <dbReference type="ARBA" id="ARBA00022842"/>
    </source>
</evidence>
<keyword evidence="1" id="KW-0479">Metal-binding</keyword>
<comment type="caution">
    <text evidence="6">The sequence shown here is derived from an EMBL/GenBank/DDBJ whole genome shotgun (WGS) entry which is preliminary data.</text>
</comment>
<dbReference type="PANTHER" id="PTHR10218">
    <property type="entry name" value="GTP-BINDING PROTEIN ALPHA SUBUNIT"/>
    <property type="match status" value="1"/>
</dbReference>
<evidence type="ECO:0000256" key="2">
    <source>
        <dbReference type="ARBA" id="ARBA00022741"/>
    </source>
</evidence>
<keyword evidence="4" id="KW-0342">GTP-binding</keyword>
<dbReference type="SMART" id="SM00275">
    <property type="entry name" value="G_alpha"/>
    <property type="match status" value="1"/>
</dbReference>
<gene>
    <name evidence="6" type="ORF">PVAG01_06089</name>
</gene>
<keyword evidence="2" id="KW-0547">Nucleotide-binding</keyword>
<keyword evidence="3" id="KW-0460">Magnesium</keyword>
<evidence type="ECO:0000256" key="4">
    <source>
        <dbReference type="ARBA" id="ARBA00023134"/>
    </source>
</evidence>